<keyword evidence="3" id="KW-0963">Cytoplasm</keyword>
<evidence type="ECO:0000256" key="9">
    <source>
        <dbReference type="PIRSR" id="PIRSR602481-1"/>
    </source>
</evidence>
<feature type="binding site" evidence="9">
    <location>
        <position position="132"/>
    </location>
    <ligand>
        <name>Zn(2+)</name>
        <dbReference type="ChEBI" id="CHEBI:29105"/>
    </ligand>
</feature>
<dbReference type="AlphaFoldDB" id="A0AB39HNG3"/>
<dbReference type="PANTHER" id="PTHR33202">
    <property type="entry name" value="ZINC UPTAKE REGULATION PROTEIN"/>
    <property type="match status" value="1"/>
</dbReference>
<keyword evidence="6" id="KW-0805">Transcription regulation</keyword>
<dbReference type="Gene3D" id="3.30.1490.190">
    <property type="match status" value="1"/>
</dbReference>
<dbReference type="GO" id="GO:0003700">
    <property type="term" value="F:DNA-binding transcription factor activity"/>
    <property type="evidence" value="ECO:0007669"/>
    <property type="project" value="InterPro"/>
</dbReference>
<reference evidence="11" key="1">
    <citation type="submission" date="2024-07" db="EMBL/GenBank/DDBJ databases">
        <title>Halotolerant mesophilic bacterium Ornithinibacillus sp. 4-3, sp. nov., isolated from soil.</title>
        <authorList>
            <person name="Sidarenka A.V."/>
            <person name="Guliayeva D.E."/>
            <person name="Leanovich S.I."/>
            <person name="Hileuskaya K.S."/>
            <person name="Akhremchuk A.E."/>
            <person name="Sikolenko M.A."/>
            <person name="Valentovich L.N."/>
        </authorList>
    </citation>
    <scope>NUCLEOTIDE SEQUENCE</scope>
    <source>
        <strain evidence="11">4-3</strain>
    </source>
</reference>
<feature type="binding site" evidence="9">
    <location>
        <position position="98"/>
    </location>
    <ligand>
        <name>Zn(2+)</name>
        <dbReference type="ChEBI" id="CHEBI:29105"/>
    </ligand>
</feature>
<dbReference type="InterPro" id="IPR043135">
    <property type="entry name" value="Fur_C"/>
</dbReference>
<evidence type="ECO:0000256" key="5">
    <source>
        <dbReference type="ARBA" id="ARBA00022833"/>
    </source>
</evidence>
<dbReference type="SUPFAM" id="SSF46785">
    <property type="entry name" value="Winged helix' DNA-binding domain"/>
    <property type="match status" value="1"/>
</dbReference>
<evidence type="ECO:0000256" key="2">
    <source>
        <dbReference type="ARBA" id="ARBA00007957"/>
    </source>
</evidence>
<dbReference type="InterPro" id="IPR036388">
    <property type="entry name" value="WH-like_DNA-bd_sf"/>
</dbReference>
<evidence type="ECO:0000256" key="3">
    <source>
        <dbReference type="ARBA" id="ARBA00022490"/>
    </source>
</evidence>
<comment type="similarity">
    <text evidence="2">Belongs to the Fur family.</text>
</comment>
<dbReference type="InterPro" id="IPR036390">
    <property type="entry name" value="WH_DNA-bd_sf"/>
</dbReference>
<evidence type="ECO:0000313" key="11">
    <source>
        <dbReference type="EMBL" id="XDK31829.1"/>
    </source>
</evidence>
<evidence type="ECO:0000256" key="10">
    <source>
        <dbReference type="PIRSR" id="PIRSR602481-2"/>
    </source>
</evidence>
<evidence type="ECO:0000256" key="8">
    <source>
        <dbReference type="ARBA" id="ARBA00023163"/>
    </source>
</evidence>
<evidence type="ECO:0000256" key="1">
    <source>
        <dbReference type="ARBA" id="ARBA00004496"/>
    </source>
</evidence>
<dbReference type="GO" id="GO:0008270">
    <property type="term" value="F:zinc ion binding"/>
    <property type="evidence" value="ECO:0007669"/>
    <property type="project" value="TreeGrafter"/>
</dbReference>
<dbReference type="CDD" id="cd07153">
    <property type="entry name" value="Fur_like"/>
    <property type="match status" value="1"/>
</dbReference>
<dbReference type="GO" id="GO:0045892">
    <property type="term" value="P:negative regulation of DNA-templated transcription"/>
    <property type="evidence" value="ECO:0007669"/>
    <property type="project" value="TreeGrafter"/>
</dbReference>
<dbReference type="GO" id="GO:0000976">
    <property type="term" value="F:transcription cis-regulatory region binding"/>
    <property type="evidence" value="ECO:0007669"/>
    <property type="project" value="TreeGrafter"/>
</dbReference>
<feature type="binding site" evidence="9">
    <location>
        <position position="135"/>
    </location>
    <ligand>
        <name>Zn(2+)</name>
        <dbReference type="ChEBI" id="CHEBI:29105"/>
    </ligand>
</feature>
<dbReference type="Pfam" id="PF01475">
    <property type="entry name" value="FUR"/>
    <property type="match status" value="1"/>
</dbReference>
<comment type="cofactor">
    <cofactor evidence="9">
        <name>Zn(2+)</name>
        <dbReference type="ChEBI" id="CHEBI:29105"/>
    </cofactor>
    <text evidence="9">Binds 1 zinc ion per subunit.</text>
</comment>
<dbReference type="PANTHER" id="PTHR33202:SF1">
    <property type="entry name" value="FERRIC UPTAKE REGULATION PROTEIN"/>
    <property type="match status" value="1"/>
</dbReference>
<gene>
    <name evidence="11" type="ORF">AB4Y30_12430</name>
</gene>
<feature type="binding site" evidence="9">
    <location>
        <position position="95"/>
    </location>
    <ligand>
        <name>Zn(2+)</name>
        <dbReference type="ChEBI" id="CHEBI:29105"/>
    </ligand>
</feature>
<dbReference type="Gene3D" id="1.10.10.10">
    <property type="entry name" value="Winged helix-like DNA-binding domain superfamily/Winged helix DNA-binding domain"/>
    <property type="match status" value="1"/>
</dbReference>
<keyword evidence="8" id="KW-0804">Transcription</keyword>
<evidence type="ECO:0000256" key="6">
    <source>
        <dbReference type="ARBA" id="ARBA00023015"/>
    </source>
</evidence>
<feature type="binding site" evidence="10">
    <location>
        <position position="89"/>
    </location>
    <ligand>
        <name>Fe cation</name>
        <dbReference type="ChEBI" id="CHEBI:24875"/>
    </ligand>
</feature>
<dbReference type="GO" id="GO:1900376">
    <property type="term" value="P:regulation of secondary metabolite biosynthetic process"/>
    <property type="evidence" value="ECO:0007669"/>
    <property type="project" value="TreeGrafter"/>
</dbReference>
<comment type="cofactor">
    <cofactor evidence="10">
        <name>Mn(2+)</name>
        <dbReference type="ChEBI" id="CHEBI:29035"/>
    </cofactor>
    <cofactor evidence="10">
        <name>Fe(2+)</name>
        <dbReference type="ChEBI" id="CHEBI:29033"/>
    </cofactor>
    <text evidence="10">Binds 1 Mn(2+) or Fe(2+) ion per subunit.</text>
</comment>
<keyword evidence="10" id="KW-0408">Iron</keyword>
<keyword evidence="5 9" id="KW-0862">Zinc</keyword>
<evidence type="ECO:0000256" key="7">
    <source>
        <dbReference type="ARBA" id="ARBA00023125"/>
    </source>
</evidence>
<organism evidence="11">
    <name type="scientific">Ornithinibacillus sp. 4-3</name>
    <dbReference type="NCBI Taxonomy" id="3231488"/>
    <lineage>
        <taxon>Bacteria</taxon>
        <taxon>Bacillati</taxon>
        <taxon>Bacillota</taxon>
        <taxon>Bacilli</taxon>
        <taxon>Bacillales</taxon>
        <taxon>Bacillaceae</taxon>
        <taxon>Ornithinibacillus</taxon>
    </lineage>
</organism>
<accession>A0AB39HNG3</accession>
<dbReference type="EMBL" id="CP162599">
    <property type="protein sequence ID" value="XDK31829.1"/>
    <property type="molecule type" value="Genomic_DNA"/>
</dbReference>
<keyword evidence="9" id="KW-0479">Metal-binding</keyword>
<feature type="binding site" evidence="10">
    <location>
        <position position="124"/>
    </location>
    <ligand>
        <name>Fe cation</name>
        <dbReference type="ChEBI" id="CHEBI:24875"/>
    </ligand>
</feature>
<name>A0AB39HNG3_9BACI</name>
<keyword evidence="7" id="KW-0238">DNA-binding</keyword>
<proteinExistence type="inferred from homology"/>
<protein>
    <submittedName>
        <fullName evidence="11">Fur family transcriptional regulator</fullName>
    </submittedName>
</protein>
<evidence type="ECO:0000256" key="4">
    <source>
        <dbReference type="ARBA" id="ARBA00022491"/>
    </source>
</evidence>
<dbReference type="InterPro" id="IPR002481">
    <property type="entry name" value="FUR"/>
</dbReference>
<comment type="subcellular location">
    <subcellularLocation>
        <location evidence="1">Cytoplasm</location>
    </subcellularLocation>
</comment>
<dbReference type="GO" id="GO:0005737">
    <property type="term" value="C:cytoplasm"/>
    <property type="evidence" value="ECO:0007669"/>
    <property type="project" value="UniProtKB-SubCell"/>
</dbReference>
<dbReference type="RefSeq" id="WP_368652553.1">
    <property type="nucleotide sequence ID" value="NZ_CP162599.1"/>
</dbReference>
<keyword evidence="4" id="KW-0678">Repressor</keyword>
<sequence>MDVKQAMDILVRKGYKVTKRREDIVHYFYEADGYRTAKDLNEYMEARYKGISFDTVYRNLRLYHDLGILESTELNAERHYRIRCDHAHHHHHFICNECGKTKAISVCPMDKVESMLTDYEIEGHKFEIYGLCPTCQKTYAK</sequence>